<reference evidence="5" key="1">
    <citation type="submission" date="2021-03" db="EMBL/GenBank/DDBJ databases">
        <authorList>
            <person name="Bekaert M."/>
        </authorList>
    </citation>
    <scope>NUCLEOTIDE SEQUENCE</scope>
</reference>
<dbReference type="FunFam" id="1.10.340.70:FF:000001">
    <property type="entry name" value="Retrovirus-related Pol polyprotein from transposon gypsy-like Protein"/>
    <property type="match status" value="1"/>
</dbReference>
<dbReference type="Proteomes" id="UP000683360">
    <property type="component" value="Unassembled WGS sequence"/>
</dbReference>
<sequence>MIRNVTQSSDGNCSSWLTKYTEKEMSTFQKEDPDYSFLHKWMDAGETPDRDKCASFSPAVRHYWLNWSNLVRIGGVIYQKWREVKSELDHLQLLVPAVIKKEIIISCHDTAYSGHFGIKKSVQKMKNYFTWYQITKDVRIHIENCVICTKSKSRKSKAGLVDYRVGYPLERLIHSTPHPATGFSPNFLMLGREISIPIKLIYPLPDKKYEGQNEYALDLQDRLQDVYQIARKHLKTNAERLKKNHDTRLTKYKYKKGDLVYKFDKTIRQKFKSPWLGPYLISKVLSTVVYEICFKSRTEVVHIDKLKPYVGEIPDWNYGTVSMFQVSFPRKYQKYHPTFLCKTCNFKTISNAKWQRHIKDPKKPHVNKEHICMKSSNPYVVIVSEDITEIDESTCMNDQIFIQEEEIEIVEVKIDPKDEQIVELENKLIELQSTHANQLKELEESIDLSAFVFGNFIERLEKRKTDLKEKVIKLKNKLTETQPTCYSSKKIRSSNSKSKEQSPACSIPQTPQTNHQTLYGSYPGYPFTPFQPPAPHTTPANMMQSHHQQLPPAMMSTMPLLTPSPYQYTNPDLNKFMGEVTERLKKLDMLEDILKRVVSMETHCMKIDCEVSNMKEQIKTHTNTIMNIDQGLSVPDEYNPEEDTEAILKDFIKSEIQIEEEINFHVVHRLKPKQDKSPRGIVAKFERRKDRNMVLSAAIQKLKNKKQFVVHEQYPIEVIERRRELVPILKDARTKGHTAVLKEDRLYIDNKRYYPRTTRQHPPPSAAMDQNGE</sequence>
<evidence type="ECO:0000313" key="6">
    <source>
        <dbReference type="Proteomes" id="UP000683360"/>
    </source>
</evidence>
<evidence type="ECO:0000259" key="3">
    <source>
        <dbReference type="Pfam" id="PF17921"/>
    </source>
</evidence>
<feature type="region of interest" description="Disordered" evidence="2">
    <location>
        <begin position="485"/>
        <end position="518"/>
    </location>
</feature>
<gene>
    <name evidence="5" type="ORF">MEDL_65812</name>
</gene>
<organism evidence="5 6">
    <name type="scientific">Mytilus edulis</name>
    <name type="common">Blue mussel</name>
    <dbReference type="NCBI Taxonomy" id="6550"/>
    <lineage>
        <taxon>Eukaryota</taxon>
        <taxon>Metazoa</taxon>
        <taxon>Spiralia</taxon>
        <taxon>Lophotrochozoa</taxon>
        <taxon>Mollusca</taxon>
        <taxon>Bivalvia</taxon>
        <taxon>Autobranchia</taxon>
        <taxon>Pteriomorphia</taxon>
        <taxon>Mytilida</taxon>
        <taxon>Mytiloidea</taxon>
        <taxon>Mytilidae</taxon>
        <taxon>Mytilinae</taxon>
        <taxon>Mytilus</taxon>
    </lineage>
</organism>
<evidence type="ECO:0000259" key="4">
    <source>
        <dbReference type="Pfam" id="PF22938"/>
    </source>
</evidence>
<dbReference type="AlphaFoldDB" id="A0A8S3V9F9"/>
<dbReference type="PANTHER" id="PTHR37984">
    <property type="entry name" value="PROTEIN CBG26694"/>
    <property type="match status" value="1"/>
</dbReference>
<evidence type="ECO:0000313" key="5">
    <source>
        <dbReference type="EMBL" id="CAG2254323.1"/>
    </source>
</evidence>
<protein>
    <recommendedName>
        <fullName evidence="7">Integrase zinc-binding domain-containing protein</fullName>
    </recommendedName>
</protein>
<comment type="caution">
    <text evidence="5">The sequence shown here is derived from an EMBL/GenBank/DDBJ whole genome shotgun (WGS) entry which is preliminary data.</text>
</comment>
<feature type="domain" description="Integrase zinc-binding" evidence="3">
    <location>
        <begin position="95"/>
        <end position="154"/>
    </location>
</feature>
<feature type="region of interest" description="Disordered" evidence="2">
    <location>
        <begin position="751"/>
        <end position="773"/>
    </location>
</feature>
<keyword evidence="1" id="KW-0175">Coiled coil</keyword>
<dbReference type="Gene3D" id="3.30.70.1820">
    <property type="entry name" value="L1 transposable element, RRM domain"/>
    <property type="match status" value="1"/>
</dbReference>
<feature type="coiled-coil region" evidence="1">
    <location>
        <begin position="421"/>
        <end position="477"/>
    </location>
</feature>
<dbReference type="InterPro" id="IPR054465">
    <property type="entry name" value="Integrase_p58-like_C"/>
</dbReference>
<name>A0A8S3V9F9_MYTED</name>
<dbReference type="InterPro" id="IPR041588">
    <property type="entry name" value="Integrase_H2C2"/>
</dbReference>
<evidence type="ECO:0008006" key="7">
    <source>
        <dbReference type="Google" id="ProtNLM"/>
    </source>
</evidence>
<dbReference type="Gene3D" id="1.10.340.70">
    <property type="match status" value="1"/>
</dbReference>
<feature type="compositionally biased region" description="Polar residues" evidence="2">
    <location>
        <begin position="501"/>
        <end position="518"/>
    </location>
</feature>
<keyword evidence="6" id="KW-1185">Reference proteome</keyword>
<dbReference type="Pfam" id="PF17921">
    <property type="entry name" value="Integrase_H2C2"/>
    <property type="match status" value="1"/>
</dbReference>
<evidence type="ECO:0000256" key="2">
    <source>
        <dbReference type="SAM" id="MobiDB-lite"/>
    </source>
</evidence>
<dbReference type="InterPro" id="IPR050951">
    <property type="entry name" value="Retrovirus_Pol_polyprotein"/>
</dbReference>
<dbReference type="EMBL" id="CAJPWZ010003239">
    <property type="protein sequence ID" value="CAG2254323.1"/>
    <property type="molecule type" value="Genomic_DNA"/>
</dbReference>
<evidence type="ECO:0000256" key="1">
    <source>
        <dbReference type="SAM" id="Coils"/>
    </source>
</evidence>
<proteinExistence type="predicted"/>
<dbReference type="Pfam" id="PF22938">
    <property type="entry name" value="Integrase_p58_C"/>
    <property type="match status" value="1"/>
</dbReference>
<dbReference type="PANTHER" id="PTHR37984:SF5">
    <property type="entry name" value="PROTEIN NYNRIN-LIKE"/>
    <property type="match status" value="1"/>
</dbReference>
<accession>A0A8S3V9F9</accession>
<feature type="domain" description="Integrase p58-like C-terminal" evidence="4">
    <location>
        <begin position="277"/>
        <end position="308"/>
    </location>
</feature>